<evidence type="ECO:0000256" key="1">
    <source>
        <dbReference type="SAM" id="Phobius"/>
    </source>
</evidence>
<accession>A0A381Y0D5</accession>
<dbReference type="Gene3D" id="3.60.15.10">
    <property type="entry name" value="Ribonuclease Z/Hydroxyacylglutathione hydrolase-like"/>
    <property type="match status" value="1"/>
</dbReference>
<dbReference type="PANTHER" id="PTHR15032:SF4">
    <property type="entry name" value="N-ACYL-PHOSPHATIDYLETHANOLAMINE-HYDROLYZING PHOSPHOLIPASE D"/>
    <property type="match status" value="1"/>
</dbReference>
<dbReference type="InterPro" id="IPR001279">
    <property type="entry name" value="Metallo-B-lactamas"/>
</dbReference>
<dbReference type="EMBL" id="UINC01017054">
    <property type="protein sequence ID" value="SVA70509.1"/>
    <property type="molecule type" value="Genomic_DNA"/>
</dbReference>
<name>A0A381Y0D5_9ZZZZ</name>
<keyword evidence="1" id="KW-0812">Transmembrane</keyword>
<dbReference type="AlphaFoldDB" id="A0A381Y0D5"/>
<dbReference type="GO" id="GO:0005737">
    <property type="term" value="C:cytoplasm"/>
    <property type="evidence" value="ECO:0007669"/>
    <property type="project" value="TreeGrafter"/>
</dbReference>
<dbReference type="Pfam" id="PF12706">
    <property type="entry name" value="Lactamase_B_2"/>
    <property type="match status" value="1"/>
</dbReference>
<dbReference type="SUPFAM" id="SSF56281">
    <property type="entry name" value="Metallo-hydrolase/oxidoreductase"/>
    <property type="match status" value="1"/>
</dbReference>
<evidence type="ECO:0000313" key="3">
    <source>
        <dbReference type="EMBL" id="SVA70509.1"/>
    </source>
</evidence>
<dbReference type="PANTHER" id="PTHR15032">
    <property type="entry name" value="N-ACYL-PHOSPHATIDYLETHANOLAMINE-HYDROLYZING PHOSPHOLIPASE D"/>
    <property type="match status" value="1"/>
</dbReference>
<dbReference type="InterPro" id="IPR036866">
    <property type="entry name" value="RibonucZ/Hydroxyglut_hydro"/>
</dbReference>
<sequence length="364" mass="41557">MQSRRQFVKIIFGFFATLITIKYFKTVKAVESLPYHHLSDGTFRNLPGSPKREIASGHSSRNFFRFFYKGIIKREMFDQKEIPDNIPSNHVLTQEKTLEQFHANTDPISITWLGHATFLIKLGKEFILTDPFLSKTAGPLGIGPNRYVPAAMKVADLPEINTILISHNHYDHLDASTLKKIKNKKNITVICPLKLSKTFTSLGYKKVIELDWYNENKNINFDITAIPAYHWSRRLGQKYNSTLWNGYTISYQSKKIYFSGDTAFGPMFSKIGEKLGPFDLSIISIGAYKPRGMMQASHCTPEEAVEITSMLTSKNILGMHWGTIRLSAEDPWEPPIKFKKAAQLKGYHENQVWQLSIGETKSLI</sequence>
<feature type="transmembrane region" description="Helical" evidence="1">
    <location>
        <begin position="7"/>
        <end position="24"/>
    </location>
</feature>
<keyword evidence="1" id="KW-0472">Membrane</keyword>
<evidence type="ECO:0000259" key="2">
    <source>
        <dbReference type="Pfam" id="PF12706"/>
    </source>
</evidence>
<organism evidence="3">
    <name type="scientific">marine metagenome</name>
    <dbReference type="NCBI Taxonomy" id="408172"/>
    <lineage>
        <taxon>unclassified sequences</taxon>
        <taxon>metagenomes</taxon>
        <taxon>ecological metagenomes</taxon>
    </lineage>
</organism>
<keyword evidence="1" id="KW-1133">Transmembrane helix</keyword>
<gene>
    <name evidence="3" type="ORF">METZ01_LOCUS123363</name>
</gene>
<reference evidence="3" key="1">
    <citation type="submission" date="2018-05" db="EMBL/GenBank/DDBJ databases">
        <authorList>
            <person name="Lanie J.A."/>
            <person name="Ng W.-L."/>
            <person name="Kazmierczak K.M."/>
            <person name="Andrzejewski T.M."/>
            <person name="Davidsen T.M."/>
            <person name="Wayne K.J."/>
            <person name="Tettelin H."/>
            <person name="Glass J.I."/>
            <person name="Rusch D."/>
            <person name="Podicherti R."/>
            <person name="Tsui H.-C.T."/>
            <person name="Winkler M.E."/>
        </authorList>
    </citation>
    <scope>NUCLEOTIDE SEQUENCE</scope>
</reference>
<feature type="domain" description="Metallo-beta-lactamase" evidence="2">
    <location>
        <begin position="127"/>
        <end position="321"/>
    </location>
</feature>
<protein>
    <recommendedName>
        <fullName evidence="2">Metallo-beta-lactamase domain-containing protein</fullName>
    </recommendedName>
</protein>
<proteinExistence type="predicted"/>